<dbReference type="PANTHER" id="PTHR12837:SF0">
    <property type="entry name" value="POLY(ADP-RIBOSE) GLYCOHYDROLASE"/>
    <property type="match status" value="1"/>
</dbReference>
<evidence type="ECO:0000256" key="2">
    <source>
        <dbReference type="PIRSR" id="PIRSR607724-2"/>
    </source>
</evidence>
<dbReference type="GO" id="GO:1990966">
    <property type="term" value="P:ATP generation from poly-ADP-D-ribose"/>
    <property type="evidence" value="ECO:0007669"/>
    <property type="project" value="TreeGrafter"/>
</dbReference>
<evidence type="ECO:0000259" key="3">
    <source>
        <dbReference type="Pfam" id="PF05028"/>
    </source>
</evidence>
<dbReference type="EMBL" id="LDAU01000157">
    <property type="protein sequence ID" value="KRX02132.1"/>
    <property type="molecule type" value="Genomic_DNA"/>
</dbReference>
<gene>
    <name evidence="4" type="ORF">PPERSA_06327</name>
</gene>
<accession>A0A0V0QIS7</accession>
<dbReference type="Proteomes" id="UP000054937">
    <property type="component" value="Unassembled WGS sequence"/>
</dbReference>
<feature type="binding site" evidence="2">
    <location>
        <position position="160"/>
    </location>
    <ligand>
        <name>substrate</name>
    </ligand>
</feature>
<name>A0A0V0QIS7_PSEPJ</name>
<feature type="binding site" evidence="2">
    <location>
        <position position="215"/>
    </location>
    <ligand>
        <name>substrate</name>
    </ligand>
</feature>
<dbReference type="PANTHER" id="PTHR12837">
    <property type="entry name" value="POLY ADP-RIBOSE GLYCOHYDROLASE"/>
    <property type="match status" value="1"/>
</dbReference>
<reference evidence="4 5" key="1">
    <citation type="journal article" date="2015" name="Sci. Rep.">
        <title>Genome of the facultative scuticociliatosis pathogen Pseudocohnilembus persalinus provides insight into its virulence through horizontal gene transfer.</title>
        <authorList>
            <person name="Xiong J."/>
            <person name="Wang G."/>
            <person name="Cheng J."/>
            <person name="Tian M."/>
            <person name="Pan X."/>
            <person name="Warren A."/>
            <person name="Jiang C."/>
            <person name="Yuan D."/>
            <person name="Miao W."/>
        </authorList>
    </citation>
    <scope>NUCLEOTIDE SEQUENCE [LARGE SCALE GENOMIC DNA]</scope>
    <source>
        <strain evidence="4">36N120E</strain>
    </source>
</reference>
<evidence type="ECO:0000313" key="4">
    <source>
        <dbReference type="EMBL" id="KRX02132.1"/>
    </source>
</evidence>
<dbReference type="GO" id="GO:0005975">
    <property type="term" value="P:carbohydrate metabolic process"/>
    <property type="evidence" value="ECO:0007669"/>
    <property type="project" value="InterPro"/>
</dbReference>
<dbReference type="Pfam" id="PF05028">
    <property type="entry name" value="PARG_cat_C"/>
    <property type="match status" value="1"/>
</dbReference>
<organism evidence="4 5">
    <name type="scientific">Pseudocohnilembus persalinus</name>
    <name type="common">Ciliate</name>
    <dbReference type="NCBI Taxonomy" id="266149"/>
    <lineage>
        <taxon>Eukaryota</taxon>
        <taxon>Sar</taxon>
        <taxon>Alveolata</taxon>
        <taxon>Ciliophora</taxon>
        <taxon>Intramacronucleata</taxon>
        <taxon>Oligohymenophorea</taxon>
        <taxon>Scuticociliatia</taxon>
        <taxon>Philasterida</taxon>
        <taxon>Pseudocohnilembidae</taxon>
        <taxon>Pseudocohnilembus</taxon>
    </lineage>
</organism>
<dbReference type="GO" id="GO:0009225">
    <property type="term" value="P:nucleotide-sugar metabolic process"/>
    <property type="evidence" value="ECO:0007669"/>
    <property type="project" value="TreeGrafter"/>
</dbReference>
<dbReference type="GO" id="GO:0004649">
    <property type="term" value="F:poly(ADP-ribose) glycohydrolase activity"/>
    <property type="evidence" value="ECO:0007669"/>
    <property type="project" value="InterPro"/>
</dbReference>
<evidence type="ECO:0000256" key="1">
    <source>
        <dbReference type="PIRSR" id="PIRSR607724-1"/>
    </source>
</evidence>
<dbReference type="InterPro" id="IPR007724">
    <property type="entry name" value="Poly_GlycHdrlase"/>
</dbReference>
<dbReference type="InterPro" id="IPR046372">
    <property type="entry name" value="PARG_cat_C"/>
</dbReference>
<dbReference type="GO" id="GO:0005634">
    <property type="term" value="C:nucleus"/>
    <property type="evidence" value="ECO:0007669"/>
    <property type="project" value="TreeGrafter"/>
</dbReference>
<feature type="active site" evidence="1">
    <location>
        <position position="157"/>
    </location>
</feature>
<dbReference type="GO" id="GO:0005737">
    <property type="term" value="C:cytoplasm"/>
    <property type="evidence" value="ECO:0007669"/>
    <property type="project" value="TreeGrafter"/>
</dbReference>
<protein>
    <recommendedName>
        <fullName evidence="3">PARG catalytic Macro domain-containing protein</fullName>
    </recommendedName>
</protein>
<feature type="binding site" evidence="2">
    <location>
        <position position="174"/>
    </location>
    <ligand>
        <name>substrate</name>
    </ligand>
</feature>
<feature type="active site" evidence="1">
    <location>
        <position position="175"/>
    </location>
</feature>
<feature type="active site" evidence="1">
    <location>
        <position position="176"/>
    </location>
</feature>
<sequence length="370" mass="42967">MGKVIPFAAAQVLELEQDQNLQKITISLQQVQKKYVLSRKQVLILNSLILFSLTLMQSVDEMHPEFALIRLLYTDSSSNIEKLKCFFIGYFGQIVNLPEEIQDLFYNQKITYERHVLNNLDIQLLFKQNSGKKLTKVFHEPEAKIEEIEYPFCTQVDFANEYIGGGALGYGNVQEEIAFTVHPECYISQLLFQKMKKNEAISFQGTYRYANYIGYGFTFTFKQENDLVKLIKTMQSPFQMVGIDAMDFRMSDPAQQFNQKYFQREIMKSFTGFSAGISQNGKQGPVVTGNWGCGIFAGDVQLKFFIQWMSCTLNNRDIIYCSFWNELIVDKIEKVVKKVQNYTIQQIYQMISLYNLSGKQQQLFDFILEQ</sequence>
<dbReference type="AlphaFoldDB" id="A0A0V0QIS7"/>
<dbReference type="GO" id="GO:0006282">
    <property type="term" value="P:regulation of DNA repair"/>
    <property type="evidence" value="ECO:0007669"/>
    <property type="project" value="InterPro"/>
</dbReference>
<dbReference type="OrthoDB" id="1937899at2759"/>
<feature type="domain" description="PARG catalytic Macro" evidence="3">
    <location>
        <begin position="128"/>
        <end position="326"/>
    </location>
</feature>
<dbReference type="InParanoid" id="A0A0V0QIS7"/>
<proteinExistence type="predicted"/>
<evidence type="ECO:0000313" key="5">
    <source>
        <dbReference type="Proteomes" id="UP000054937"/>
    </source>
</evidence>
<dbReference type="OMA" id="HPECYIS"/>
<comment type="caution">
    <text evidence="4">The sequence shown here is derived from an EMBL/GenBank/DDBJ whole genome shotgun (WGS) entry which is preliminary data.</text>
</comment>
<keyword evidence="5" id="KW-1185">Reference proteome</keyword>